<dbReference type="AlphaFoldDB" id="C6LDB7"/>
<sequence length="75" mass="8560">MSPTSILAGIPETDSCQNTQSYGRLHCLPVVLRVFGRGSVYSCRIDKPLITAYNRVIILNCYNREMQKIKIFRPL</sequence>
<reference evidence="1" key="1">
    <citation type="submission" date="2009-07" db="EMBL/GenBank/DDBJ databases">
        <authorList>
            <person name="Weinstock G."/>
            <person name="Sodergren E."/>
            <person name="Clifton S."/>
            <person name="Fulton L."/>
            <person name="Fulton B."/>
            <person name="Courtney L."/>
            <person name="Fronick C."/>
            <person name="Harrison M."/>
            <person name="Strong C."/>
            <person name="Farmer C."/>
            <person name="Delahaunty K."/>
            <person name="Markovic C."/>
            <person name="Hall O."/>
            <person name="Minx P."/>
            <person name="Tomlinson C."/>
            <person name="Mitreva M."/>
            <person name="Nelson J."/>
            <person name="Hou S."/>
            <person name="Wollam A."/>
            <person name="Pepin K.H."/>
            <person name="Johnson M."/>
            <person name="Bhonagiri V."/>
            <person name="Nash W.E."/>
            <person name="Warren W."/>
            <person name="Chinwalla A."/>
            <person name="Mardis E.R."/>
            <person name="Wilson R.K."/>
        </authorList>
    </citation>
    <scope>NUCLEOTIDE SEQUENCE [LARGE SCALE GENOMIC DNA]</scope>
    <source>
        <strain evidence="1">DSM 14469</strain>
    </source>
</reference>
<comment type="caution">
    <text evidence="1">The sequence shown here is derived from an EMBL/GenBank/DDBJ whole genome shotgun (WGS) entry which is preliminary data.</text>
</comment>
<evidence type="ECO:0000313" key="1">
    <source>
        <dbReference type="EMBL" id="EET61351.1"/>
    </source>
</evidence>
<accession>C6LDB7</accession>
<protein>
    <submittedName>
        <fullName evidence="1">Uncharacterized protein</fullName>
    </submittedName>
</protein>
<gene>
    <name evidence="1" type="ORF">BRYFOR_06526</name>
</gene>
<proteinExistence type="predicted"/>
<evidence type="ECO:0000313" key="2">
    <source>
        <dbReference type="Proteomes" id="UP000005561"/>
    </source>
</evidence>
<dbReference type="EMBL" id="ACCL02000006">
    <property type="protein sequence ID" value="EET61351.1"/>
    <property type="molecule type" value="Genomic_DNA"/>
</dbReference>
<organism evidence="1 2">
    <name type="scientific">Marvinbryantia formatexigens DSM 14469</name>
    <dbReference type="NCBI Taxonomy" id="478749"/>
    <lineage>
        <taxon>Bacteria</taxon>
        <taxon>Bacillati</taxon>
        <taxon>Bacillota</taxon>
        <taxon>Clostridia</taxon>
        <taxon>Lachnospirales</taxon>
        <taxon>Lachnospiraceae</taxon>
        <taxon>Marvinbryantia</taxon>
    </lineage>
</organism>
<dbReference type="Proteomes" id="UP000005561">
    <property type="component" value="Unassembled WGS sequence"/>
</dbReference>
<name>C6LDB7_9FIRM</name>
<keyword evidence="2" id="KW-1185">Reference proteome</keyword>